<accession>A0AAE1BJR8</accession>
<feature type="domain" description="PWWP" evidence="2">
    <location>
        <begin position="39"/>
        <end position="88"/>
    </location>
</feature>
<dbReference type="PANTHER" id="PTHR15999">
    <property type="entry name" value="ZINC FINGER CW-TYPE PWWP DOMAIN PROTEIN 1"/>
    <property type="match status" value="1"/>
</dbReference>
<evidence type="ECO:0000313" key="4">
    <source>
        <dbReference type="Proteomes" id="UP001286313"/>
    </source>
</evidence>
<dbReference type="InterPro" id="IPR042778">
    <property type="entry name" value="ZCWPW1/ZCWPW2"/>
</dbReference>
<dbReference type="SMART" id="SM00293">
    <property type="entry name" value="PWWP"/>
    <property type="match status" value="1"/>
</dbReference>
<feature type="compositionally biased region" description="Acidic residues" evidence="1">
    <location>
        <begin position="215"/>
        <end position="238"/>
    </location>
</feature>
<dbReference type="AlphaFoldDB" id="A0AAE1BJR8"/>
<feature type="compositionally biased region" description="Acidic residues" evidence="1">
    <location>
        <begin position="140"/>
        <end position="162"/>
    </location>
</feature>
<dbReference type="PANTHER" id="PTHR15999:SF2">
    <property type="entry name" value="ZINC FINGER CW-TYPE PWWP DOMAIN PROTEIN 1"/>
    <property type="match status" value="1"/>
</dbReference>
<dbReference type="GO" id="GO:0005634">
    <property type="term" value="C:nucleus"/>
    <property type="evidence" value="ECO:0007669"/>
    <property type="project" value="TreeGrafter"/>
</dbReference>
<dbReference type="EMBL" id="JAWQEG010008396">
    <property type="protein sequence ID" value="KAK3850399.1"/>
    <property type="molecule type" value="Genomic_DNA"/>
</dbReference>
<feature type="compositionally biased region" description="Low complexity" evidence="1">
    <location>
        <begin position="285"/>
        <end position="294"/>
    </location>
</feature>
<dbReference type="SUPFAM" id="SSF63748">
    <property type="entry name" value="Tudor/PWWP/MBT"/>
    <property type="match status" value="1"/>
</dbReference>
<feature type="compositionally biased region" description="Polar residues" evidence="1">
    <location>
        <begin position="309"/>
        <end position="325"/>
    </location>
</feature>
<protein>
    <recommendedName>
        <fullName evidence="2">PWWP domain-containing protein</fullName>
    </recommendedName>
</protein>
<dbReference type="PROSITE" id="PS50812">
    <property type="entry name" value="PWWP"/>
    <property type="match status" value="1"/>
</dbReference>
<feature type="region of interest" description="Disordered" evidence="1">
    <location>
        <begin position="123"/>
        <end position="325"/>
    </location>
</feature>
<dbReference type="InterPro" id="IPR000313">
    <property type="entry name" value="PWWP_dom"/>
</dbReference>
<organism evidence="3 4">
    <name type="scientific">Petrolisthes cinctipes</name>
    <name type="common">Flat porcelain crab</name>
    <dbReference type="NCBI Taxonomy" id="88211"/>
    <lineage>
        <taxon>Eukaryota</taxon>
        <taxon>Metazoa</taxon>
        <taxon>Ecdysozoa</taxon>
        <taxon>Arthropoda</taxon>
        <taxon>Crustacea</taxon>
        <taxon>Multicrustacea</taxon>
        <taxon>Malacostraca</taxon>
        <taxon>Eumalacostraca</taxon>
        <taxon>Eucarida</taxon>
        <taxon>Decapoda</taxon>
        <taxon>Pleocyemata</taxon>
        <taxon>Anomura</taxon>
        <taxon>Galatheoidea</taxon>
        <taxon>Porcellanidae</taxon>
        <taxon>Petrolisthes</taxon>
    </lineage>
</organism>
<gene>
    <name evidence="3" type="ORF">Pcinc_042896</name>
</gene>
<evidence type="ECO:0000256" key="1">
    <source>
        <dbReference type="SAM" id="MobiDB-lite"/>
    </source>
</evidence>
<proteinExistence type="predicted"/>
<dbReference type="Proteomes" id="UP001286313">
    <property type="component" value="Unassembled WGS sequence"/>
</dbReference>
<dbReference type="Gene3D" id="2.30.30.140">
    <property type="match status" value="1"/>
</dbReference>
<evidence type="ECO:0000313" key="3">
    <source>
        <dbReference type="EMBL" id="KAK3850399.1"/>
    </source>
</evidence>
<keyword evidence="4" id="KW-1185">Reference proteome</keyword>
<dbReference type="CDD" id="cd05837">
    <property type="entry name" value="PWWP_MSH6"/>
    <property type="match status" value="1"/>
</dbReference>
<comment type="caution">
    <text evidence="3">The sequence shown here is derived from an EMBL/GenBank/DDBJ whole genome shotgun (WGS) entry which is preliminary data.</text>
</comment>
<evidence type="ECO:0000259" key="2">
    <source>
        <dbReference type="PROSITE" id="PS50812"/>
    </source>
</evidence>
<name>A0AAE1BJR8_PETCI</name>
<sequence length="325" mass="35609">MSKQASIYNFFTKSPASNNNNSGNNGKNNVKLKGTSVSELDLVWAKLEGYPWWPALVCPSPGENNKTFTNNNKIHVQFFDTPPTRGWVKETLVKAFCPPGEKGIPTYKDPHWVKALKEAQKVNNINKQDRNSLIVHMMPDDDDDEEKDGGDDGDGDDDESDDSKENMPTKLNKRRTKGPAENGNSGGEPVKKRRRIILCSDSESEDNYKPGKESESEDESVSSGVDEEQMSDDTETQSEMDSPVKTPKFNKFKKSLPEKSSSLKTISSVTKSSVAASPSNPPSSPKVSSVTKSSLAAFAATKDAVVSEGSETGRTNTTRFYNPAI</sequence>
<dbReference type="Pfam" id="PF00855">
    <property type="entry name" value="PWWP"/>
    <property type="match status" value="1"/>
</dbReference>
<reference evidence="3" key="1">
    <citation type="submission" date="2023-10" db="EMBL/GenBank/DDBJ databases">
        <title>Genome assemblies of two species of porcelain crab, Petrolisthes cinctipes and Petrolisthes manimaculis (Anomura: Porcellanidae).</title>
        <authorList>
            <person name="Angst P."/>
        </authorList>
    </citation>
    <scope>NUCLEOTIDE SEQUENCE</scope>
    <source>
        <strain evidence="3">PB745_01</strain>
        <tissue evidence="3">Gill</tissue>
    </source>
</reference>